<reference evidence="1" key="1">
    <citation type="journal article" date="2014" name="Front. Microbiol.">
        <title>High frequency of phylogenetically diverse reductive dehalogenase-homologous genes in deep subseafloor sedimentary metagenomes.</title>
        <authorList>
            <person name="Kawai M."/>
            <person name="Futagami T."/>
            <person name="Toyoda A."/>
            <person name="Takaki Y."/>
            <person name="Nishi S."/>
            <person name="Hori S."/>
            <person name="Arai W."/>
            <person name="Tsubouchi T."/>
            <person name="Morono Y."/>
            <person name="Uchiyama I."/>
            <person name="Ito T."/>
            <person name="Fujiyama A."/>
            <person name="Inagaki F."/>
            <person name="Takami H."/>
        </authorList>
    </citation>
    <scope>NUCLEOTIDE SEQUENCE</scope>
    <source>
        <strain evidence="1">Expedition CK06-06</strain>
    </source>
</reference>
<feature type="non-terminal residue" evidence="1">
    <location>
        <position position="103"/>
    </location>
</feature>
<organism evidence="1">
    <name type="scientific">marine sediment metagenome</name>
    <dbReference type="NCBI Taxonomy" id="412755"/>
    <lineage>
        <taxon>unclassified sequences</taxon>
        <taxon>metagenomes</taxon>
        <taxon>ecological metagenomes</taxon>
    </lineage>
</organism>
<comment type="caution">
    <text evidence="1">The sequence shown here is derived from an EMBL/GenBank/DDBJ whole genome shotgun (WGS) entry which is preliminary data.</text>
</comment>
<name>X1EDW3_9ZZZZ</name>
<sequence length="103" mass="11670">MIDEYYFSKEKDTDRVYSDAIVLFANKRKNILDAYLSNNFKGVINHCLDLKEVFGSDALTPEIGLLFALSLGREGMLEEAIRIGERISNELEASPDLIQLQGR</sequence>
<accession>X1EDW3</accession>
<gene>
    <name evidence="1" type="ORF">S03H2_25128</name>
</gene>
<evidence type="ECO:0000313" key="1">
    <source>
        <dbReference type="EMBL" id="GAH31456.1"/>
    </source>
</evidence>
<protein>
    <recommendedName>
        <fullName evidence="2">MalT-like TPR region domain-containing protein</fullName>
    </recommendedName>
</protein>
<dbReference type="AlphaFoldDB" id="X1EDW3"/>
<dbReference type="EMBL" id="BARU01014135">
    <property type="protein sequence ID" value="GAH31456.1"/>
    <property type="molecule type" value="Genomic_DNA"/>
</dbReference>
<proteinExistence type="predicted"/>
<evidence type="ECO:0008006" key="2">
    <source>
        <dbReference type="Google" id="ProtNLM"/>
    </source>
</evidence>